<protein>
    <submittedName>
        <fullName evidence="1">Uncharacterized protein</fullName>
    </submittedName>
</protein>
<dbReference type="RefSeq" id="WP_095063132.1">
    <property type="nucleotide sequence ID" value="NZ_FXUV02000048.1"/>
</dbReference>
<dbReference type="STRING" id="1522312.GCA_900177895_00541"/>
<evidence type="ECO:0000313" key="1">
    <source>
        <dbReference type="EMBL" id="SMQ13099.1"/>
    </source>
</evidence>
<dbReference type="EMBL" id="FXUV01000044">
    <property type="protein sequence ID" value="SMQ13099.1"/>
    <property type="molecule type" value="Genomic_DNA"/>
</dbReference>
<evidence type="ECO:0000313" key="3">
    <source>
        <dbReference type="Proteomes" id="UP000215450"/>
    </source>
</evidence>
<dbReference type="EMBL" id="FXUV02000048">
    <property type="protein sequence ID" value="SNB80291.1"/>
    <property type="molecule type" value="Genomic_DNA"/>
</dbReference>
<name>A0A238HHN0_9NEIS</name>
<reference evidence="3" key="2">
    <citation type="submission" date="2017-06" db="EMBL/GenBank/DDBJ databases">
        <authorList>
            <person name="Laurent S."/>
        </authorList>
    </citation>
    <scope>NUCLEOTIDE SEQUENCE [LARGE SCALE GENOMIC DNA]</scope>
</reference>
<accession>A0A238HHN0</accession>
<sequence>MANNEITFEDYVKKILGEDIFNKGACPDQYVGKLKELKDGFKREISKKHIEDSYKIIVILESSHKDEYEDDRNKLAPAKGKTGKNIRKYLADIISKLDSDKSKNYSIFLINPIQYQCLKGETNRSKTKKVFQRIMA</sequence>
<gene>
    <name evidence="1" type="ORF">KEBURONENSIS_01841</name>
    <name evidence="2" type="ORF">KEBURONENSIS_01843</name>
</gene>
<proteinExistence type="predicted"/>
<dbReference type="OrthoDB" id="8906844at2"/>
<evidence type="ECO:0000313" key="2">
    <source>
        <dbReference type="EMBL" id="SNB80291.1"/>
    </source>
</evidence>
<reference evidence="1" key="1">
    <citation type="submission" date="2017-05" db="EMBL/GenBank/DDBJ databases">
        <authorList>
            <person name="Song R."/>
            <person name="Chenine A.L."/>
            <person name="Ruprecht R.M."/>
        </authorList>
    </citation>
    <scope>NUCLEOTIDE SEQUENCE</scope>
    <source>
        <strain evidence="1">Kingella_eburonensis</strain>
    </source>
</reference>
<organism evidence="1">
    <name type="scientific">Kingella negevensis</name>
    <dbReference type="NCBI Taxonomy" id="1522312"/>
    <lineage>
        <taxon>Bacteria</taxon>
        <taxon>Pseudomonadati</taxon>
        <taxon>Pseudomonadota</taxon>
        <taxon>Betaproteobacteria</taxon>
        <taxon>Neisseriales</taxon>
        <taxon>Neisseriaceae</taxon>
        <taxon>Kingella</taxon>
    </lineage>
</organism>
<dbReference type="AlphaFoldDB" id="A0A238HHN0"/>
<reference evidence="2" key="3">
    <citation type="submission" date="2017-06" db="EMBL/GenBank/DDBJ databases">
        <authorList>
            <person name="Kim H.J."/>
            <person name="Triplett B.A."/>
        </authorList>
    </citation>
    <scope>NUCLEOTIDE SEQUENCE [LARGE SCALE GENOMIC DNA]</scope>
    <source>
        <strain evidence="2">Kingella_eburonensis</strain>
    </source>
</reference>
<dbReference type="Proteomes" id="UP000215450">
    <property type="component" value="Unassembled WGS sequence"/>
</dbReference>
<keyword evidence="3" id="KW-1185">Reference proteome</keyword>